<accession>A0ABW5PKQ6</accession>
<dbReference type="EMBL" id="JBHUME010000013">
    <property type="protein sequence ID" value="MFD2614652.1"/>
    <property type="molecule type" value="Genomic_DNA"/>
</dbReference>
<evidence type="ECO:0000313" key="1">
    <source>
        <dbReference type="EMBL" id="MFD2614652.1"/>
    </source>
</evidence>
<dbReference type="RefSeq" id="WP_377605730.1">
    <property type="nucleotide sequence ID" value="NZ_JBHUME010000013.1"/>
</dbReference>
<reference evidence="2" key="1">
    <citation type="journal article" date="2019" name="Int. J. Syst. Evol. Microbiol.">
        <title>The Global Catalogue of Microorganisms (GCM) 10K type strain sequencing project: providing services to taxonomists for standard genome sequencing and annotation.</title>
        <authorList>
            <consortium name="The Broad Institute Genomics Platform"/>
            <consortium name="The Broad Institute Genome Sequencing Center for Infectious Disease"/>
            <person name="Wu L."/>
            <person name="Ma J."/>
        </authorList>
    </citation>
    <scope>NUCLEOTIDE SEQUENCE [LARGE SCALE GENOMIC DNA]</scope>
    <source>
        <strain evidence="2">KCTC 3950</strain>
    </source>
</reference>
<proteinExistence type="predicted"/>
<sequence length="417" mass="47460">MKLRRTKHAGWYEVMTACPICGHKGWCRINHEQTIVHCMRVPSDDYFDSVIGRQFRHYLDPNAVPQTKVEIEVNKAVEKKPDHHLNRVYRALIKELPLSPQHYEHLLNDRNFDPDVIRLREYRSMPTQERYKIAKSVINRLSDQSDLLGVPGFFCQEGRYGPYWTMSGSTGLMVPFRSITNEITGWQIRVDEPPLELAMKGAIKGEILEELERDESGKRRARCQLQIQDKKLLVDLTEKDKKVCNSKSGQFVFSIELKQGQRYWWWSSGSKDNGASIGGPLPVHFALPHPCLKYWQVGQTADTIMDCSEVWVTEGPIKADKAADGLVKPVFGIPGAGAFSLLLQPLKELGCKHVVFAYDADVVKTPEVEMALEQCVEFFARETDMAISLAMWDISQGKGLDDLLDNNLIPKISTLLE</sequence>
<protein>
    <recommendedName>
        <fullName evidence="3">DUF3854 domain-containing protein</fullName>
    </recommendedName>
</protein>
<evidence type="ECO:0008006" key="3">
    <source>
        <dbReference type="Google" id="ProtNLM"/>
    </source>
</evidence>
<name>A0ABW5PKQ6_9BACL</name>
<evidence type="ECO:0000313" key="2">
    <source>
        <dbReference type="Proteomes" id="UP001597541"/>
    </source>
</evidence>
<organism evidence="1 2">
    <name type="scientific">Paenibacillus gansuensis</name>
    <dbReference type="NCBI Taxonomy" id="306542"/>
    <lineage>
        <taxon>Bacteria</taxon>
        <taxon>Bacillati</taxon>
        <taxon>Bacillota</taxon>
        <taxon>Bacilli</taxon>
        <taxon>Bacillales</taxon>
        <taxon>Paenibacillaceae</taxon>
        <taxon>Paenibacillus</taxon>
    </lineage>
</organism>
<comment type="caution">
    <text evidence="1">The sequence shown here is derived from an EMBL/GenBank/DDBJ whole genome shotgun (WGS) entry which is preliminary data.</text>
</comment>
<gene>
    <name evidence="1" type="ORF">ACFSUF_19760</name>
</gene>
<dbReference type="Proteomes" id="UP001597541">
    <property type="component" value="Unassembled WGS sequence"/>
</dbReference>
<keyword evidence="2" id="KW-1185">Reference proteome</keyword>